<keyword evidence="4 6" id="KW-0805">Transcription regulation</keyword>
<dbReference type="Pfam" id="PF01029">
    <property type="entry name" value="NusB"/>
    <property type="match status" value="1"/>
</dbReference>
<comment type="caution">
    <text evidence="8">The sequence shown here is derived from an EMBL/GenBank/DDBJ whole genome shotgun (WGS) entry which is preliminary data.</text>
</comment>
<dbReference type="Proteomes" id="UP000266091">
    <property type="component" value="Unassembled WGS sequence"/>
</dbReference>
<dbReference type="NCBIfam" id="TIGR01951">
    <property type="entry name" value="nusB"/>
    <property type="match status" value="1"/>
</dbReference>
<evidence type="ECO:0000256" key="3">
    <source>
        <dbReference type="ARBA" id="ARBA00022884"/>
    </source>
</evidence>
<reference evidence="8 9" key="1">
    <citation type="journal article" date="2018" name="Int. J. Syst. Evol. Microbiol.">
        <title>Mesosutterella multiformis gen. nov., sp. nov., a member of the family Sutterellaceae and Sutterella megalosphaeroides sp. nov., isolated from human faeces.</title>
        <authorList>
            <person name="Sakamoto M."/>
            <person name="Ikeyama N."/>
            <person name="Kunihiro T."/>
            <person name="Iino T."/>
            <person name="Yuki M."/>
            <person name="Ohkuma M."/>
        </authorList>
    </citation>
    <scope>NUCLEOTIDE SEQUENCE [LARGE SCALE GENOMIC DNA]</scope>
    <source>
        <strain evidence="8 9">4NBBH2</strain>
    </source>
</reference>
<evidence type="ECO:0000259" key="7">
    <source>
        <dbReference type="Pfam" id="PF01029"/>
    </source>
</evidence>
<accession>A0A388SA00</accession>
<dbReference type="GO" id="GO:0003723">
    <property type="term" value="F:RNA binding"/>
    <property type="evidence" value="ECO:0007669"/>
    <property type="project" value="UniProtKB-UniRule"/>
</dbReference>
<dbReference type="GO" id="GO:0006353">
    <property type="term" value="P:DNA-templated transcription termination"/>
    <property type="evidence" value="ECO:0007669"/>
    <property type="project" value="UniProtKB-UniRule"/>
</dbReference>
<dbReference type="HAMAP" id="MF_00073">
    <property type="entry name" value="NusB"/>
    <property type="match status" value="1"/>
</dbReference>
<evidence type="ECO:0000256" key="4">
    <source>
        <dbReference type="ARBA" id="ARBA00023015"/>
    </source>
</evidence>
<protein>
    <recommendedName>
        <fullName evidence="6">Transcription antitermination protein NusB</fullName>
    </recommendedName>
    <alternativeName>
        <fullName evidence="6">Antitermination factor NusB</fullName>
    </alternativeName>
</protein>
<dbReference type="PANTHER" id="PTHR11078:SF3">
    <property type="entry name" value="ANTITERMINATION NUSB DOMAIN-CONTAINING PROTEIN"/>
    <property type="match status" value="1"/>
</dbReference>
<name>A0A388SA00_9BURK</name>
<dbReference type="SUPFAM" id="SSF48013">
    <property type="entry name" value="NusB-like"/>
    <property type="match status" value="1"/>
</dbReference>
<organism evidence="8 9">
    <name type="scientific">Mesosutterella multiformis</name>
    <dbReference type="NCBI Taxonomy" id="2259133"/>
    <lineage>
        <taxon>Bacteria</taxon>
        <taxon>Pseudomonadati</taxon>
        <taxon>Pseudomonadota</taxon>
        <taxon>Betaproteobacteria</taxon>
        <taxon>Burkholderiales</taxon>
        <taxon>Sutterellaceae</taxon>
        <taxon>Mesosutterella</taxon>
    </lineage>
</organism>
<evidence type="ECO:0000256" key="1">
    <source>
        <dbReference type="ARBA" id="ARBA00005952"/>
    </source>
</evidence>
<dbReference type="InterPro" id="IPR006027">
    <property type="entry name" value="NusB_RsmB_TIM44"/>
</dbReference>
<evidence type="ECO:0000256" key="6">
    <source>
        <dbReference type="HAMAP-Rule" id="MF_00073"/>
    </source>
</evidence>
<comment type="function">
    <text evidence="6">Involved in transcription antitermination. Required for transcription of ribosomal RNA (rRNA) genes. Binds specifically to the boxA antiterminator sequence of the ribosomal RNA (rrn) operons.</text>
</comment>
<sequence length="172" mass="19378">MTESNKTEAARVPTNRDRAFARQFALLGLYEWLVNPLSSPEALALIVPSLINQEDTEAGDLTPEEFDHCDQELFRALLTEAITNREELEAEFSQYLNRPLKQVSTVEHAILLLGTTELRYHPETAYLVILDQMVELAKRFGSAEGGYKFVNGVLDKVARDLRPEETARGRAA</sequence>
<evidence type="ECO:0000256" key="5">
    <source>
        <dbReference type="ARBA" id="ARBA00023163"/>
    </source>
</evidence>
<proteinExistence type="inferred from homology"/>
<dbReference type="RefSeq" id="WP_116269556.1">
    <property type="nucleotide sequence ID" value="NZ_BGZJ01000001.1"/>
</dbReference>
<evidence type="ECO:0000313" key="9">
    <source>
        <dbReference type="Proteomes" id="UP000266091"/>
    </source>
</evidence>
<evidence type="ECO:0000256" key="2">
    <source>
        <dbReference type="ARBA" id="ARBA00022814"/>
    </source>
</evidence>
<dbReference type="GO" id="GO:0031564">
    <property type="term" value="P:transcription antitermination"/>
    <property type="evidence" value="ECO:0007669"/>
    <property type="project" value="UniProtKB-KW"/>
</dbReference>
<gene>
    <name evidence="6 8" type="primary">nusB</name>
    <name evidence="8" type="ORF">MESMUL_04520</name>
</gene>
<keyword evidence="9" id="KW-1185">Reference proteome</keyword>
<dbReference type="GO" id="GO:0005829">
    <property type="term" value="C:cytosol"/>
    <property type="evidence" value="ECO:0007669"/>
    <property type="project" value="TreeGrafter"/>
</dbReference>
<comment type="similarity">
    <text evidence="1 6">Belongs to the NusB family.</text>
</comment>
<dbReference type="OrthoDB" id="9789556at2"/>
<dbReference type="InterPro" id="IPR011605">
    <property type="entry name" value="NusB_fam"/>
</dbReference>
<dbReference type="Gene3D" id="1.10.940.10">
    <property type="entry name" value="NusB-like"/>
    <property type="match status" value="1"/>
</dbReference>
<dbReference type="EMBL" id="BGZJ01000001">
    <property type="protein sequence ID" value="GBO93098.1"/>
    <property type="molecule type" value="Genomic_DNA"/>
</dbReference>
<evidence type="ECO:0000313" key="8">
    <source>
        <dbReference type="EMBL" id="GBO93098.1"/>
    </source>
</evidence>
<dbReference type="PANTHER" id="PTHR11078">
    <property type="entry name" value="N UTILIZATION SUBSTANCE PROTEIN B-RELATED"/>
    <property type="match status" value="1"/>
</dbReference>
<dbReference type="InterPro" id="IPR035926">
    <property type="entry name" value="NusB-like_sf"/>
</dbReference>
<keyword evidence="3 6" id="KW-0694">RNA-binding</keyword>
<keyword evidence="2 6" id="KW-0889">Transcription antitermination</keyword>
<feature type="domain" description="NusB/RsmB/TIM44" evidence="7">
    <location>
        <begin position="21"/>
        <end position="159"/>
    </location>
</feature>
<keyword evidence="5 6" id="KW-0804">Transcription</keyword>
<dbReference type="AlphaFoldDB" id="A0A388SA00"/>